<dbReference type="InterPro" id="IPR004027">
    <property type="entry name" value="SEC_C_motif"/>
</dbReference>
<dbReference type="SUPFAM" id="SSF103642">
    <property type="entry name" value="Sec-C motif"/>
    <property type="match status" value="1"/>
</dbReference>
<comment type="caution">
    <text evidence="1">The sequence shown here is derived from an EMBL/GenBank/DDBJ whole genome shotgun (WGS) entry which is preliminary data.</text>
</comment>
<dbReference type="Proteomes" id="UP000237423">
    <property type="component" value="Unassembled WGS sequence"/>
</dbReference>
<gene>
    <name evidence="1" type="ORF">AADEFJLK_04421</name>
</gene>
<evidence type="ECO:0000313" key="1">
    <source>
        <dbReference type="EMBL" id="POZ49806.1"/>
    </source>
</evidence>
<evidence type="ECO:0008006" key="3">
    <source>
        <dbReference type="Google" id="ProtNLM"/>
    </source>
</evidence>
<sequence length="208" mass="23331">MQLILVQTPRDITSSVRSACRLASDSEPVFVNVVPPSWALVNKCAINAKRYVEENEGEVVFGWAVSIWNKVLIDCIGHAVVKSNEQYIDVTPNKYDDKKILFVRDDGITFDYSDEMSRLPSKNIALSSAKDVKRLVNIEAELYSIKTKYPVTGGMIALLPEDANTISKLETEKQQITPKIIVNHTHHNDPCVCGSGRKFRKCCQGLFK</sequence>
<dbReference type="Pfam" id="PF02810">
    <property type="entry name" value="SEC-C"/>
    <property type="match status" value="1"/>
</dbReference>
<dbReference type="RefSeq" id="WP_103975832.1">
    <property type="nucleotide sequence ID" value="NZ_PGFZ01000023.1"/>
</dbReference>
<evidence type="ECO:0000313" key="2">
    <source>
        <dbReference type="Proteomes" id="UP000237423"/>
    </source>
</evidence>
<proteinExistence type="predicted"/>
<dbReference type="Gene3D" id="3.10.450.50">
    <property type="match status" value="1"/>
</dbReference>
<dbReference type="EMBL" id="PGFZ01000023">
    <property type="protein sequence ID" value="POZ49806.1"/>
    <property type="molecule type" value="Genomic_DNA"/>
</dbReference>
<protein>
    <recommendedName>
        <fullName evidence="3">SEC-C motif-containing protein</fullName>
    </recommendedName>
</protein>
<accession>A0A2S5CG76</accession>
<organism evidence="1 2">
    <name type="scientific">Methylovulum psychrotolerans</name>
    <dbReference type="NCBI Taxonomy" id="1704499"/>
    <lineage>
        <taxon>Bacteria</taxon>
        <taxon>Pseudomonadati</taxon>
        <taxon>Pseudomonadota</taxon>
        <taxon>Gammaproteobacteria</taxon>
        <taxon>Methylococcales</taxon>
        <taxon>Methylococcaceae</taxon>
        <taxon>Methylovulum</taxon>
    </lineage>
</organism>
<name>A0A2S5CG76_9GAMM</name>
<reference evidence="1 2" key="1">
    <citation type="submission" date="2017-11" db="EMBL/GenBank/DDBJ databases">
        <title>Draft Genome Sequence of Methylobacter psychrotolerans Sph1T, an Obligate Methanotroph from Low-Temperature Environments.</title>
        <authorList>
            <person name="Oshkin I.Y."/>
            <person name="Miroshnikov K."/>
            <person name="Belova S.E."/>
            <person name="Korzhenkov A."/>
            <person name="Toshchakov S.V."/>
            <person name="Dedysh S.N."/>
        </authorList>
    </citation>
    <scope>NUCLEOTIDE SEQUENCE [LARGE SCALE GENOMIC DNA]</scope>
    <source>
        <strain evidence="1 2">Sph1</strain>
    </source>
</reference>
<dbReference type="AlphaFoldDB" id="A0A2S5CG76"/>